<proteinExistence type="predicted"/>
<dbReference type="Pfam" id="PF13456">
    <property type="entry name" value="RVT_3"/>
    <property type="match status" value="1"/>
</dbReference>
<dbReference type="InterPro" id="IPR002156">
    <property type="entry name" value="RNaseH_domain"/>
</dbReference>
<dbReference type="SUPFAM" id="SSF53098">
    <property type="entry name" value="Ribonuclease H-like"/>
    <property type="match status" value="1"/>
</dbReference>
<dbReference type="OrthoDB" id="1109357at2759"/>
<dbReference type="AlphaFoldDB" id="A0A6D2JWH4"/>
<dbReference type="Gene3D" id="3.30.420.10">
    <property type="entry name" value="Ribonuclease H-like superfamily/Ribonuclease H"/>
    <property type="match status" value="1"/>
</dbReference>
<gene>
    <name evidence="3" type="ORF">MERR_LOCUS33401</name>
</gene>
<evidence type="ECO:0000313" key="4">
    <source>
        <dbReference type="Proteomes" id="UP000467841"/>
    </source>
</evidence>
<dbReference type="InterPro" id="IPR036397">
    <property type="entry name" value="RNaseH_sf"/>
</dbReference>
<name>A0A6D2JWH4_9BRAS</name>
<evidence type="ECO:0000259" key="2">
    <source>
        <dbReference type="Pfam" id="PF13456"/>
    </source>
</evidence>
<keyword evidence="4" id="KW-1185">Reference proteome</keyword>
<protein>
    <recommendedName>
        <fullName evidence="2">RNase H type-1 domain-containing protein</fullName>
    </recommendedName>
</protein>
<reference evidence="3" key="1">
    <citation type="submission" date="2020-01" db="EMBL/GenBank/DDBJ databases">
        <authorList>
            <person name="Mishra B."/>
        </authorList>
    </citation>
    <scope>NUCLEOTIDE SEQUENCE [LARGE SCALE GENOMIC DNA]</scope>
</reference>
<feature type="region of interest" description="Disordered" evidence="1">
    <location>
        <begin position="1"/>
        <end position="21"/>
    </location>
</feature>
<dbReference type="FunFam" id="3.30.420.10:FF:000076">
    <property type="entry name" value="RBR-type E3 ubiquitin transferase"/>
    <property type="match status" value="1"/>
</dbReference>
<dbReference type="InterPro" id="IPR012337">
    <property type="entry name" value="RNaseH-like_sf"/>
</dbReference>
<comment type="caution">
    <text evidence="3">The sequence shown here is derived from an EMBL/GenBank/DDBJ whole genome shotgun (WGS) entry which is preliminary data.</text>
</comment>
<sequence length="176" mass="19668">MEKERTLEREDGSKPSKSSGDIDPHMDYMLYFKGLTREEATGVLAGFGVAICDQRDSLLFQMKGPLHASAITVLDAELTALKRGLTEAVRLGIKHIFIICDNKPVFELVMGRSTPEKVSISLLMSDVQRIRQQLRSSVVVLMTTEDNQTKLAYKLATETLVSEISIRIPPAQNLFR</sequence>
<dbReference type="GO" id="GO:0004523">
    <property type="term" value="F:RNA-DNA hybrid ribonuclease activity"/>
    <property type="evidence" value="ECO:0007669"/>
    <property type="project" value="InterPro"/>
</dbReference>
<evidence type="ECO:0000313" key="3">
    <source>
        <dbReference type="EMBL" id="CAA7046166.1"/>
    </source>
</evidence>
<dbReference type="Proteomes" id="UP000467841">
    <property type="component" value="Unassembled WGS sequence"/>
</dbReference>
<organism evidence="3 4">
    <name type="scientific">Microthlaspi erraticum</name>
    <dbReference type="NCBI Taxonomy" id="1685480"/>
    <lineage>
        <taxon>Eukaryota</taxon>
        <taxon>Viridiplantae</taxon>
        <taxon>Streptophyta</taxon>
        <taxon>Embryophyta</taxon>
        <taxon>Tracheophyta</taxon>
        <taxon>Spermatophyta</taxon>
        <taxon>Magnoliopsida</taxon>
        <taxon>eudicotyledons</taxon>
        <taxon>Gunneridae</taxon>
        <taxon>Pentapetalae</taxon>
        <taxon>rosids</taxon>
        <taxon>malvids</taxon>
        <taxon>Brassicales</taxon>
        <taxon>Brassicaceae</taxon>
        <taxon>Coluteocarpeae</taxon>
        <taxon>Microthlaspi</taxon>
    </lineage>
</organism>
<dbReference type="GO" id="GO:0003676">
    <property type="term" value="F:nucleic acid binding"/>
    <property type="evidence" value="ECO:0007669"/>
    <property type="project" value="InterPro"/>
</dbReference>
<accession>A0A6D2JWH4</accession>
<evidence type="ECO:0000256" key="1">
    <source>
        <dbReference type="SAM" id="MobiDB-lite"/>
    </source>
</evidence>
<feature type="domain" description="RNase H type-1" evidence="2">
    <location>
        <begin position="44"/>
        <end position="157"/>
    </location>
</feature>
<dbReference type="EMBL" id="CACVBM020001340">
    <property type="protein sequence ID" value="CAA7046166.1"/>
    <property type="molecule type" value="Genomic_DNA"/>
</dbReference>